<evidence type="ECO:0000313" key="1">
    <source>
        <dbReference type="EMBL" id="EHL30874.1"/>
    </source>
</evidence>
<dbReference type="STRING" id="658187.LDG_7020"/>
<dbReference type="HOGENOM" id="CLU_3291761_0_0_6"/>
<reference evidence="1 2" key="1">
    <citation type="journal article" date="2011" name="BMC Genomics">
        <title>Insight into cross-talk between intra-amoebal pathogens.</title>
        <authorList>
            <person name="Gimenez G."/>
            <person name="Bertelli C."/>
            <person name="Moliner C."/>
            <person name="Robert C."/>
            <person name="Raoult D."/>
            <person name="Fournier P.E."/>
            <person name="Greub G."/>
        </authorList>
    </citation>
    <scope>NUCLEOTIDE SEQUENCE [LARGE SCALE GENOMIC DNA]</scope>
    <source>
        <strain evidence="1 2">LLAP12</strain>
    </source>
</reference>
<keyword evidence="2" id="KW-1185">Reference proteome</keyword>
<protein>
    <submittedName>
        <fullName evidence="1">Uncharacterized protein</fullName>
    </submittedName>
</protein>
<dbReference type="AlphaFoldDB" id="G9EP39"/>
<organism evidence="1 2">
    <name type="scientific">Legionella drancourtii LLAP12</name>
    <dbReference type="NCBI Taxonomy" id="658187"/>
    <lineage>
        <taxon>Bacteria</taxon>
        <taxon>Pseudomonadati</taxon>
        <taxon>Pseudomonadota</taxon>
        <taxon>Gammaproteobacteria</taxon>
        <taxon>Legionellales</taxon>
        <taxon>Legionellaceae</taxon>
        <taxon>Legionella</taxon>
    </lineage>
</organism>
<dbReference type="EMBL" id="JH413822">
    <property type="protein sequence ID" value="EHL30874.1"/>
    <property type="molecule type" value="Genomic_DNA"/>
</dbReference>
<evidence type="ECO:0000313" key="2">
    <source>
        <dbReference type="Proteomes" id="UP000002770"/>
    </source>
</evidence>
<gene>
    <name evidence="1" type="ORF">LDG_7020</name>
</gene>
<sequence>MCLKIHQNTPPEDNFTLVKSDNIHLLAINKHRRSSLFTFP</sequence>
<accession>G9EP39</accession>
<dbReference type="Proteomes" id="UP000002770">
    <property type="component" value="Unassembled WGS sequence"/>
</dbReference>
<proteinExistence type="predicted"/>
<name>G9EP39_9GAMM</name>
<dbReference type="InParanoid" id="G9EP39"/>